<name>A0A354M140_9BACT</name>
<reference evidence="2 3" key="1">
    <citation type="journal article" date="2018" name="Nat. Biotechnol.">
        <title>A standardized bacterial taxonomy based on genome phylogeny substantially revises the tree of life.</title>
        <authorList>
            <person name="Parks D.H."/>
            <person name="Chuvochina M."/>
            <person name="Waite D.W."/>
            <person name="Rinke C."/>
            <person name="Skarshewski A."/>
            <person name="Chaumeil P.A."/>
            <person name="Hugenholtz P."/>
        </authorList>
    </citation>
    <scope>NUCLEOTIDE SEQUENCE [LARGE SCALE GENOMIC DNA]</scope>
    <source>
        <strain evidence="2">UBA11482</strain>
    </source>
</reference>
<evidence type="ECO:0000256" key="1">
    <source>
        <dbReference type="SAM" id="MobiDB-lite"/>
    </source>
</evidence>
<feature type="compositionally biased region" description="Polar residues" evidence="1">
    <location>
        <begin position="130"/>
        <end position="140"/>
    </location>
</feature>
<protein>
    <submittedName>
        <fullName evidence="2">Uncharacterized protein</fullName>
    </submittedName>
</protein>
<feature type="region of interest" description="Disordered" evidence="1">
    <location>
        <begin position="114"/>
        <end position="157"/>
    </location>
</feature>
<proteinExistence type="predicted"/>
<evidence type="ECO:0000313" key="2">
    <source>
        <dbReference type="EMBL" id="HBJ08229.1"/>
    </source>
</evidence>
<evidence type="ECO:0000313" key="3">
    <source>
        <dbReference type="Proteomes" id="UP000262954"/>
    </source>
</evidence>
<dbReference type="EMBL" id="DNWC01000058">
    <property type="protein sequence ID" value="HBJ08229.1"/>
    <property type="molecule type" value="Genomic_DNA"/>
</dbReference>
<comment type="caution">
    <text evidence="2">The sequence shown here is derived from an EMBL/GenBank/DDBJ whole genome shotgun (WGS) entry which is preliminary data.</text>
</comment>
<gene>
    <name evidence="2" type="ORF">DDY73_04430</name>
</gene>
<sequence>MRYVDPDGIDFWDVLKGIGVSISDNATLGGVNRRGTIAYKDASDYNLGQNIGDALSVIIGGGEAFTGMGGTIFGTGISATGFGAVVGAPVMAEGALMTAHGTLMMFSAGKNLNSQKSRVDEGSGKDKRNVSSGNKNSPHANQKAKISAGQKYERAKE</sequence>
<accession>A0A354M140</accession>
<dbReference type="AlphaFoldDB" id="A0A354M140"/>
<dbReference type="Proteomes" id="UP000262954">
    <property type="component" value="Unassembled WGS sequence"/>
</dbReference>
<organism evidence="2 3">
    <name type="scientific">Coprobacter fastidiosus</name>
    <dbReference type="NCBI Taxonomy" id="1099853"/>
    <lineage>
        <taxon>Bacteria</taxon>
        <taxon>Pseudomonadati</taxon>
        <taxon>Bacteroidota</taxon>
        <taxon>Bacteroidia</taxon>
        <taxon>Bacteroidales</taxon>
        <taxon>Barnesiellaceae</taxon>
        <taxon>Coprobacter</taxon>
    </lineage>
</organism>
<feature type="compositionally biased region" description="Basic and acidic residues" evidence="1">
    <location>
        <begin position="117"/>
        <end position="129"/>
    </location>
</feature>